<dbReference type="EMBL" id="JACGXP010000009">
    <property type="protein sequence ID" value="MBA8992184.1"/>
    <property type="molecule type" value="Genomic_DNA"/>
</dbReference>
<keyword evidence="6" id="KW-0472">Membrane</keyword>
<keyword evidence="6" id="KW-0812">Transmembrane</keyword>
<dbReference type="PANTHER" id="PTHR34820">
    <property type="entry name" value="INNER MEMBRANE PROTEIN YEBZ"/>
    <property type="match status" value="1"/>
</dbReference>
<dbReference type="Pfam" id="PF04234">
    <property type="entry name" value="CopC"/>
    <property type="match status" value="1"/>
</dbReference>
<protein>
    <recommendedName>
        <fullName evidence="8">CopC domain-containing protein</fullName>
    </recommendedName>
</protein>
<dbReference type="AlphaFoldDB" id="A0AAW3TBI9"/>
<evidence type="ECO:0000313" key="10">
    <source>
        <dbReference type="Proteomes" id="UP000590225"/>
    </source>
</evidence>
<feature type="region of interest" description="Disordered" evidence="5">
    <location>
        <begin position="136"/>
        <end position="173"/>
    </location>
</feature>
<keyword evidence="2" id="KW-0479">Metal-binding</keyword>
<name>A0AAW3TBI9_9MICO</name>
<sequence length="208" mass="20583">MLAATSNRKALVRLRTLIATLIPATVLATALTMAAPASAHDALASATPAADTTISGDLNAVTLTFSEQPLAGLESGLVISVIGPYGSEVTTGTLNVDGSTLTKPVDVAAPGTYKLAWRSVSVDGHPISGGYQFTSTGSTASATPTASAAPSTPAATASPTATGTATAQGGSAKDTSPAIWALGGLTGLFVLAVVGILLITRRRPKAPE</sequence>
<dbReference type="Proteomes" id="UP000590225">
    <property type="component" value="Unassembled WGS sequence"/>
</dbReference>
<accession>A0AAW3TBI9</accession>
<feature type="compositionally biased region" description="Low complexity" evidence="5">
    <location>
        <begin position="136"/>
        <end position="172"/>
    </location>
</feature>
<dbReference type="GO" id="GO:0005886">
    <property type="term" value="C:plasma membrane"/>
    <property type="evidence" value="ECO:0007669"/>
    <property type="project" value="TreeGrafter"/>
</dbReference>
<reference evidence="9 10" key="1">
    <citation type="submission" date="2020-07" db="EMBL/GenBank/DDBJ databases">
        <title>Above-ground endophytic microbial communities from plants in different locations in the United States.</title>
        <authorList>
            <person name="Frank C."/>
        </authorList>
    </citation>
    <scope>NUCLEOTIDE SEQUENCE [LARGE SCALE GENOMIC DNA]</scope>
    <source>
        <strain evidence="9 10">WPL5_2</strain>
    </source>
</reference>
<evidence type="ECO:0000256" key="1">
    <source>
        <dbReference type="ARBA" id="ARBA00004196"/>
    </source>
</evidence>
<dbReference type="GO" id="GO:0042597">
    <property type="term" value="C:periplasmic space"/>
    <property type="evidence" value="ECO:0007669"/>
    <property type="project" value="InterPro"/>
</dbReference>
<evidence type="ECO:0000256" key="7">
    <source>
        <dbReference type="SAM" id="SignalP"/>
    </source>
</evidence>
<dbReference type="GO" id="GO:0030313">
    <property type="term" value="C:cell envelope"/>
    <property type="evidence" value="ECO:0007669"/>
    <property type="project" value="UniProtKB-SubCell"/>
</dbReference>
<dbReference type="InterPro" id="IPR014755">
    <property type="entry name" value="Cu-Rt/internalin_Ig-like"/>
</dbReference>
<evidence type="ECO:0000259" key="8">
    <source>
        <dbReference type="Pfam" id="PF04234"/>
    </source>
</evidence>
<feature type="signal peptide" evidence="7">
    <location>
        <begin position="1"/>
        <end position="39"/>
    </location>
</feature>
<dbReference type="InterPro" id="IPR032694">
    <property type="entry name" value="CopC/D"/>
</dbReference>
<dbReference type="PANTHER" id="PTHR34820:SF4">
    <property type="entry name" value="INNER MEMBRANE PROTEIN YEBZ"/>
    <property type="match status" value="1"/>
</dbReference>
<dbReference type="InterPro" id="IPR007348">
    <property type="entry name" value="CopC_dom"/>
</dbReference>
<keyword evidence="6" id="KW-1133">Transmembrane helix</keyword>
<dbReference type="RefSeq" id="WP_096897516.1">
    <property type="nucleotide sequence ID" value="NZ_JACGXP010000009.1"/>
</dbReference>
<dbReference type="GO" id="GO:0046688">
    <property type="term" value="P:response to copper ion"/>
    <property type="evidence" value="ECO:0007669"/>
    <property type="project" value="InterPro"/>
</dbReference>
<feature type="domain" description="CopC" evidence="8">
    <location>
        <begin position="40"/>
        <end position="134"/>
    </location>
</feature>
<comment type="caution">
    <text evidence="9">The sequence shown here is derived from an EMBL/GenBank/DDBJ whole genome shotgun (WGS) entry which is preliminary data.</text>
</comment>
<dbReference type="GO" id="GO:0006825">
    <property type="term" value="P:copper ion transport"/>
    <property type="evidence" value="ECO:0007669"/>
    <property type="project" value="InterPro"/>
</dbReference>
<dbReference type="InterPro" id="IPR014756">
    <property type="entry name" value="Ig_E-set"/>
</dbReference>
<evidence type="ECO:0000256" key="2">
    <source>
        <dbReference type="ARBA" id="ARBA00022723"/>
    </source>
</evidence>
<comment type="subcellular location">
    <subcellularLocation>
        <location evidence="1">Cell envelope</location>
    </subcellularLocation>
</comment>
<dbReference type="SUPFAM" id="SSF81296">
    <property type="entry name" value="E set domains"/>
    <property type="match status" value="1"/>
</dbReference>
<feature type="transmembrane region" description="Helical" evidence="6">
    <location>
        <begin position="178"/>
        <end position="199"/>
    </location>
</feature>
<dbReference type="Gene3D" id="2.60.40.1220">
    <property type="match status" value="1"/>
</dbReference>
<evidence type="ECO:0000256" key="6">
    <source>
        <dbReference type="SAM" id="Phobius"/>
    </source>
</evidence>
<evidence type="ECO:0000313" key="9">
    <source>
        <dbReference type="EMBL" id="MBA8992184.1"/>
    </source>
</evidence>
<gene>
    <name evidence="9" type="ORF">FHW23_003472</name>
</gene>
<organism evidence="9 10">
    <name type="scientific">Curtobacterium pusillum</name>
    <dbReference type="NCBI Taxonomy" id="69373"/>
    <lineage>
        <taxon>Bacteria</taxon>
        <taxon>Bacillati</taxon>
        <taxon>Actinomycetota</taxon>
        <taxon>Actinomycetes</taxon>
        <taxon>Micrococcales</taxon>
        <taxon>Microbacteriaceae</taxon>
        <taxon>Curtobacterium</taxon>
    </lineage>
</organism>
<proteinExistence type="predicted"/>
<evidence type="ECO:0000256" key="3">
    <source>
        <dbReference type="ARBA" id="ARBA00022729"/>
    </source>
</evidence>
<evidence type="ECO:0000256" key="4">
    <source>
        <dbReference type="ARBA" id="ARBA00023008"/>
    </source>
</evidence>
<evidence type="ECO:0000256" key="5">
    <source>
        <dbReference type="SAM" id="MobiDB-lite"/>
    </source>
</evidence>
<keyword evidence="4" id="KW-0186">Copper</keyword>
<feature type="chain" id="PRO_5043565515" description="CopC domain-containing protein" evidence="7">
    <location>
        <begin position="40"/>
        <end position="208"/>
    </location>
</feature>
<dbReference type="GO" id="GO:0005507">
    <property type="term" value="F:copper ion binding"/>
    <property type="evidence" value="ECO:0007669"/>
    <property type="project" value="InterPro"/>
</dbReference>
<keyword evidence="3 7" id="KW-0732">Signal</keyword>